<dbReference type="Proteomes" id="UP000317371">
    <property type="component" value="Unassembled WGS sequence"/>
</dbReference>
<dbReference type="PANTHER" id="PTHR39328">
    <property type="entry name" value="BLL2871 PROTEIN"/>
    <property type="match status" value="1"/>
</dbReference>
<protein>
    <submittedName>
        <fullName evidence="1">DUF1028 domain-containing protein</fullName>
    </submittedName>
</protein>
<proteinExistence type="predicted"/>
<dbReference type="Pfam" id="PF06267">
    <property type="entry name" value="DUF1028"/>
    <property type="match status" value="1"/>
</dbReference>
<dbReference type="OrthoDB" id="9790012at2"/>
<sequence length="132" mass="14326">MTFTGDLCVAWAGHEAGHHYTVAGNMLVGPQVVEAMARAFEAAAQQGEALSACLLQGLEAGQQAGGDKRGKQSAALLVASPAPRMYHNLRVDGHPNPVAELRRIYDLVVEHARQIEQEYGQEGLRLFSRVKY</sequence>
<dbReference type="PANTHER" id="PTHR39328:SF1">
    <property type="entry name" value="BLL2871 PROTEIN"/>
    <property type="match status" value="1"/>
</dbReference>
<evidence type="ECO:0000313" key="2">
    <source>
        <dbReference type="Proteomes" id="UP000317371"/>
    </source>
</evidence>
<evidence type="ECO:0000313" key="1">
    <source>
        <dbReference type="EMBL" id="TQE96524.1"/>
    </source>
</evidence>
<comment type="caution">
    <text evidence="1">The sequence shown here is derived from an EMBL/GenBank/DDBJ whole genome shotgun (WGS) entry which is preliminary data.</text>
</comment>
<dbReference type="SUPFAM" id="SSF56235">
    <property type="entry name" value="N-terminal nucleophile aminohydrolases (Ntn hydrolases)"/>
    <property type="match status" value="1"/>
</dbReference>
<accession>A0A540VID4</accession>
<dbReference type="Gene3D" id="3.60.20.10">
    <property type="entry name" value="Glutamine Phosphoribosylpyrophosphate, subunit 1, domain 1"/>
    <property type="match status" value="1"/>
</dbReference>
<name>A0A540VID4_9CHLR</name>
<dbReference type="AlphaFoldDB" id="A0A540VID4"/>
<organism evidence="1 2">
    <name type="scientific">Litorilinea aerophila</name>
    <dbReference type="NCBI Taxonomy" id="1204385"/>
    <lineage>
        <taxon>Bacteria</taxon>
        <taxon>Bacillati</taxon>
        <taxon>Chloroflexota</taxon>
        <taxon>Caldilineae</taxon>
        <taxon>Caldilineales</taxon>
        <taxon>Caldilineaceae</taxon>
        <taxon>Litorilinea</taxon>
    </lineage>
</organism>
<dbReference type="EMBL" id="VIGC01000007">
    <property type="protein sequence ID" value="TQE96524.1"/>
    <property type="molecule type" value="Genomic_DNA"/>
</dbReference>
<dbReference type="InterPro" id="IPR010430">
    <property type="entry name" value="DUF1028"/>
</dbReference>
<dbReference type="InterPro" id="IPR029055">
    <property type="entry name" value="Ntn_hydrolases_N"/>
</dbReference>
<reference evidence="1 2" key="1">
    <citation type="submission" date="2019-06" db="EMBL/GenBank/DDBJ databases">
        <title>Genome sequence of Litorilinea aerophila BAA-2444.</title>
        <authorList>
            <person name="Maclea K.S."/>
            <person name="Maurais E.G."/>
            <person name="Iannazzi L.C."/>
        </authorList>
    </citation>
    <scope>NUCLEOTIDE SEQUENCE [LARGE SCALE GENOMIC DNA]</scope>
    <source>
        <strain evidence="1 2">ATCC BAA-2444</strain>
    </source>
</reference>
<dbReference type="InParanoid" id="A0A540VID4"/>
<keyword evidence="2" id="KW-1185">Reference proteome</keyword>
<gene>
    <name evidence="1" type="ORF">FKZ61_06420</name>
</gene>